<sequence>VLGVGAEEARVRVEPLVPAPEEGDIADTAEGILETLLSLMGVAASVKSPARSFAEGEDTAPITFDIEGDDLGILIGRRGQTLSRQV</sequence>
<name>X1K6S7_9ZZZZ</name>
<evidence type="ECO:0008006" key="2">
    <source>
        <dbReference type="Google" id="ProtNLM"/>
    </source>
</evidence>
<dbReference type="AlphaFoldDB" id="X1K6S7"/>
<comment type="caution">
    <text evidence="1">The sequence shown here is derived from an EMBL/GenBank/DDBJ whole genome shotgun (WGS) entry which is preliminary data.</text>
</comment>
<dbReference type="InterPro" id="IPR015946">
    <property type="entry name" value="KH_dom-like_a/b"/>
</dbReference>
<gene>
    <name evidence="1" type="ORF">S06H3_18874</name>
</gene>
<dbReference type="EMBL" id="BARV01009598">
    <property type="protein sequence ID" value="GAI02727.1"/>
    <property type="molecule type" value="Genomic_DNA"/>
</dbReference>
<feature type="non-terminal residue" evidence="1">
    <location>
        <position position="1"/>
    </location>
</feature>
<evidence type="ECO:0000313" key="1">
    <source>
        <dbReference type="EMBL" id="GAI02727.1"/>
    </source>
</evidence>
<accession>X1K6S7</accession>
<proteinExistence type="predicted"/>
<protein>
    <recommendedName>
        <fullName evidence="2">K Homology domain-containing protein</fullName>
    </recommendedName>
</protein>
<organism evidence="1">
    <name type="scientific">marine sediment metagenome</name>
    <dbReference type="NCBI Taxonomy" id="412755"/>
    <lineage>
        <taxon>unclassified sequences</taxon>
        <taxon>metagenomes</taxon>
        <taxon>ecological metagenomes</taxon>
    </lineage>
</organism>
<dbReference type="Gene3D" id="3.30.300.20">
    <property type="match status" value="1"/>
</dbReference>
<reference evidence="1" key="1">
    <citation type="journal article" date="2014" name="Front. Microbiol.">
        <title>High frequency of phylogenetically diverse reductive dehalogenase-homologous genes in deep subseafloor sedimentary metagenomes.</title>
        <authorList>
            <person name="Kawai M."/>
            <person name="Futagami T."/>
            <person name="Toyoda A."/>
            <person name="Takaki Y."/>
            <person name="Nishi S."/>
            <person name="Hori S."/>
            <person name="Arai W."/>
            <person name="Tsubouchi T."/>
            <person name="Morono Y."/>
            <person name="Uchiyama I."/>
            <person name="Ito T."/>
            <person name="Fujiyama A."/>
            <person name="Inagaki F."/>
            <person name="Takami H."/>
        </authorList>
    </citation>
    <scope>NUCLEOTIDE SEQUENCE</scope>
    <source>
        <strain evidence="1">Expedition CK06-06</strain>
    </source>
</reference>